<evidence type="ECO:0000256" key="5">
    <source>
        <dbReference type="RuleBase" id="RU004508"/>
    </source>
</evidence>
<dbReference type="KEGG" id="fmr:Fuma_03296"/>
<protein>
    <submittedName>
        <fullName evidence="6">UDP-4-amino-4-deoxy-L-arabinose--oxoglutarate aminotransferase</fullName>
        <ecNumber evidence="6">2.6.1.87</ecNumber>
    </submittedName>
</protein>
<reference evidence="6 7" key="1">
    <citation type="journal article" date="2016" name="Front. Microbiol.">
        <title>Fuerstia marisgermanicae gen. nov., sp. nov., an Unusual Member of the Phylum Planctomycetes from the German Wadden Sea.</title>
        <authorList>
            <person name="Kohn T."/>
            <person name="Heuer A."/>
            <person name="Jogler M."/>
            <person name="Vollmers J."/>
            <person name="Boedeker C."/>
            <person name="Bunk B."/>
            <person name="Rast P."/>
            <person name="Borchert D."/>
            <person name="Glockner I."/>
            <person name="Freese H.M."/>
            <person name="Klenk H.P."/>
            <person name="Overmann J."/>
            <person name="Kaster A.K."/>
            <person name="Rohde M."/>
            <person name="Wiegand S."/>
            <person name="Jogler C."/>
        </authorList>
    </citation>
    <scope>NUCLEOTIDE SEQUENCE [LARGE SCALE GENOMIC DNA]</scope>
    <source>
        <strain evidence="6 7">NH11</strain>
    </source>
</reference>
<dbReference type="GO" id="GO:0099620">
    <property type="term" value="F:UDP-4-amino-4-deoxy-L-arabinose aminotransferase"/>
    <property type="evidence" value="ECO:0007669"/>
    <property type="project" value="UniProtKB-EC"/>
</dbReference>
<dbReference type="EC" id="2.6.1.87" evidence="6"/>
<dbReference type="SUPFAM" id="SSF53383">
    <property type="entry name" value="PLP-dependent transferases"/>
    <property type="match status" value="1"/>
</dbReference>
<keyword evidence="7" id="KW-1185">Reference proteome</keyword>
<evidence type="ECO:0000313" key="7">
    <source>
        <dbReference type="Proteomes" id="UP000187735"/>
    </source>
</evidence>
<dbReference type="InterPro" id="IPR015421">
    <property type="entry name" value="PyrdxlP-dep_Trfase_major"/>
</dbReference>
<evidence type="ECO:0000256" key="3">
    <source>
        <dbReference type="PIRSR" id="PIRSR000390-1"/>
    </source>
</evidence>
<dbReference type="Gene3D" id="3.40.640.10">
    <property type="entry name" value="Type I PLP-dependent aspartate aminotransferase-like (Major domain)"/>
    <property type="match status" value="1"/>
</dbReference>
<keyword evidence="1 4" id="KW-0663">Pyridoxal phosphate</keyword>
<dbReference type="EMBL" id="CP017641">
    <property type="protein sequence ID" value="APZ93678.1"/>
    <property type="molecule type" value="Genomic_DNA"/>
</dbReference>
<feature type="active site" description="Proton acceptor" evidence="3">
    <location>
        <position position="173"/>
    </location>
</feature>
<evidence type="ECO:0000256" key="2">
    <source>
        <dbReference type="ARBA" id="ARBA00037999"/>
    </source>
</evidence>
<dbReference type="Pfam" id="PF01041">
    <property type="entry name" value="DegT_DnrJ_EryC1"/>
    <property type="match status" value="1"/>
</dbReference>
<dbReference type="PIRSF" id="PIRSF000390">
    <property type="entry name" value="PLP_StrS"/>
    <property type="match status" value="1"/>
</dbReference>
<dbReference type="STRING" id="1891926.Fuma_03296"/>
<name>A0A1P8WHZ7_9PLAN</name>
<proteinExistence type="inferred from homology"/>
<dbReference type="Gene3D" id="3.90.1150.10">
    <property type="entry name" value="Aspartate Aminotransferase, domain 1"/>
    <property type="match status" value="1"/>
</dbReference>
<keyword evidence="6" id="KW-0808">Transferase</keyword>
<evidence type="ECO:0000313" key="6">
    <source>
        <dbReference type="EMBL" id="APZ93678.1"/>
    </source>
</evidence>
<keyword evidence="6" id="KW-0032">Aminotransferase</keyword>
<dbReference type="CDD" id="cd00616">
    <property type="entry name" value="AHBA_syn"/>
    <property type="match status" value="1"/>
</dbReference>
<comment type="similarity">
    <text evidence="2 5">Belongs to the DegT/DnrJ/EryC1 family.</text>
</comment>
<dbReference type="PANTHER" id="PTHR30244:SF9">
    <property type="entry name" value="PROTEIN RV3402C"/>
    <property type="match status" value="1"/>
</dbReference>
<evidence type="ECO:0000256" key="4">
    <source>
        <dbReference type="PIRSR" id="PIRSR000390-2"/>
    </source>
</evidence>
<dbReference type="InterPro" id="IPR015424">
    <property type="entry name" value="PyrdxlP-dep_Trfase"/>
</dbReference>
<sequence length="382" mass="41331">MPDRTSLMRRIESVLDSGWLSNGGPMVDELETKVAQRLTAKHVVAVCNGTVALQVMAKACGLAGEVIVPSMTFVATPHAMQWIGLTPVFADVTHADHTLDPESVERCITPRTSAILAVHLWGNPCHVKQLQQVADRNGLKLLFDASHAFGCDCQNRPIGNFGLAEAISFHATKVMHAAEGGVIVTNDDTVAERCRLMRNFGITDLTSIDSAGTNAKMNELCAAAGLTSLESIDDVIQHNQQNMQAYRKAISGVRGLRLAVPPSSERRNSQYVVVEVNQQEFGLNRDGLLQVLRAEGVFARSYFQPGCHNAAPYAGQAGHQPVPMPVTERLLHNVLQLPTGPAVTKNDIRRIGQLLETVHQHAGAVLERVANDDRLGLVPDAA</sequence>
<dbReference type="AlphaFoldDB" id="A0A1P8WHZ7"/>
<dbReference type="GO" id="GO:0030170">
    <property type="term" value="F:pyridoxal phosphate binding"/>
    <property type="evidence" value="ECO:0007669"/>
    <property type="project" value="TreeGrafter"/>
</dbReference>
<evidence type="ECO:0000256" key="1">
    <source>
        <dbReference type="ARBA" id="ARBA00022898"/>
    </source>
</evidence>
<organism evidence="6 7">
    <name type="scientific">Fuerstiella marisgermanici</name>
    <dbReference type="NCBI Taxonomy" id="1891926"/>
    <lineage>
        <taxon>Bacteria</taxon>
        <taxon>Pseudomonadati</taxon>
        <taxon>Planctomycetota</taxon>
        <taxon>Planctomycetia</taxon>
        <taxon>Planctomycetales</taxon>
        <taxon>Planctomycetaceae</taxon>
        <taxon>Fuerstiella</taxon>
    </lineage>
</organism>
<dbReference type="PANTHER" id="PTHR30244">
    <property type="entry name" value="TRANSAMINASE"/>
    <property type="match status" value="1"/>
</dbReference>
<accession>A0A1P8WHZ7</accession>
<gene>
    <name evidence="6" type="primary">arnB_1</name>
    <name evidence="6" type="ORF">Fuma_03296</name>
</gene>
<dbReference type="InterPro" id="IPR015422">
    <property type="entry name" value="PyrdxlP-dep_Trfase_small"/>
</dbReference>
<dbReference type="GO" id="GO:0000271">
    <property type="term" value="P:polysaccharide biosynthetic process"/>
    <property type="evidence" value="ECO:0007669"/>
    <property type="project" value="TreeGrafter"/>
</dbReference>
<feature type="modified residue" description="N6-(pyridoxal phosphate)lysine" evidence="4">
    <location>
        <position position="173"/>
    </location>
</feature>
<dbReference type="Proteomes" id="UP000187735">
    <property type="component" value="Chromosome"/>
</dbReference>
<dbReference type="OrthoDB" id="9810913at2"/>
<dbReference type="InterPro" id="IPR000653">
    <property type="entry name" value="DegT/StrS_aminotransferase"/>
</dbReference>